<dbReference type="KEGG" id="sbal:HUE88_12640"/>
<reference evidence="1 2" key="1">
    <citation type="submission" date="2020-05" db="EMBL/GenBank/DDBJ databases">
        <title>Sulfurimonas marisnigri, sp. nov., and Sulfurimonas baltica, sp. nov., manganese oxide reducing chemolithoautotrophs of the class Epsilonproteobacteria isolated from the pelagic redoxclines of the Black and Baltic Seas and emended description of the genus Sulfurimonas.</title>
        <authorList>
            <person name="Henkel J.V."/>
            <person name="Laudan C."/>
            <person name="Werner J."/>
            <person name="Neu T."/>
            <person name="Plewe S."/>
            <person name="Sproer C."/>
            <person name="Bunk B."/>
            <person name="Schulz-Vogt H.N."/>
        </authorList>
    </citation>
    <scope>NUCLEOTIDE SEQUENCE [LARGE SCALE GENOMIC DNA]</scope>
    <source>
        <strain evidence="1 2">GD2</strain>
    </source>
</reference>
<sequence length="54" mass="6283">MNKPTNINTTKEYKAFIIDIKSKINYSQTKIASTVNSALLMFCWEQELNELLDK</sequence>
<name>A0A7S7RMX5_9BACT</name>
<keyword evidence="2" id="KW-1185">Reference proteome</keyword>
<dbReference type="EMBL" id="CP054492">
    <property type="protein sequence ID" value="QOY51926.1"/>
    <property type="molecule type" value="Genomic_DNA"/>
</dbReference>
<dbReference type="Proteomes" id="UP000593994">
    <property type="component" value="Chromosome"/>
</dbReference>
<gene>
    <name evidence="1" type="ORF">HUE88_12640</name>
</gene>
<accession>A0A7S7RMX5</accession>
<evidence type="ECO:0000313" key="2">
    <source>
        <dbReference type="Proteomes" id="UP000593994"/>
    </source>
</evidence>
<proteinExistence type="predicted"/>
<protein>
    <submittedName>
        <fullName evidence="1">Uncharacterized protein</fullName>
    </submittedName>
</protein>
<organism evidence="1 2">
    <name type="scientific">Candidatus Sulfurimonas baltica</name>
    <dbReference type="NCBI Taxonomy" id="2740404"/>
    <lineage>
        <taxon>Bacteria</taxon>
        <taxon>Pseudomonadati</taxon>
        <taxon>Campylobacterota</taxon>
        <taxon>Epsilonproteobacteria</taxon>
        <taxon>Campylobacterales</taxon>
        <taxon>Sulfurimonadaceae</taxon>
        <taxon>Sulfurimonas</taxon>
    </lineage>
</organism>
<dbReference type="AlphaFoldDB" id="A0A7S7RMX5"/>
<evidence type="ECO:0000313" key="1">
    <source>
        <dbReference type="EMBL" id="QOY51926.1"/>
    </source>
</evidence>
<dbReference type="RefSeq" id="WP_194369507.1">
    <property type="nucleotide sequence ID" value="NZ_CP054492.1"/>
</dbReference>